<dbReference type="AlphaFoldDB" id="A0A3B0ZN62"/>
<organism evidence="1">
    <name type="scientific">hydrothermal vent metagenome</name>
    <dbReference type="NCBI Taxonomy" id="652676"/>
    <lineage>
        <taxon>unclassified sequences</taxon>
        <taxon>metagenomes</taxon>
        <taxon>ecological metagenomes</taxon>
    </lineage>
</organism>
<reference evidence="1" key="1">
    <citation type="submission" date="2018-06" db="EMBL/GenBank/DDBJ databases">
        <authorList>
            <person name="Zhirakovskaya E."/>
        </authorList>
    </citation>
    <scope>NUCLEOTIDE SEQUENCE</scope>
</reference>
<accession>A0A3B0ZN62</accession>
<proteinExistence type="predicted"/>
<dbReference type="EMBL" id="UOFV01000041">
    <property type="protein sequence ID" value="VAW95005.1"/>
    <property type="molecule type" value="Genomic_DNA"/>
</dbReference>
<gene>
    <name evidence="1" type="ORF">MNBD_GAMMA19-559</name>
</gene>
<protein>
    <submittedName>
        <fullName evidence="1">Uncharacterized protein</fullName>
    </submittedName>
</protein>
<evidence type="ECO:0000313" key="1">
    <source>
        <dbReference type="EMBL" id="VAW95005.1"/>
    </source>
</evidence>
<name>A0A3B0ZN62_9ZZZZ</name>
<sequence length="81" mass="9154">MKLIITGIITIILISMTSHSFSDDEVELETTFIKGNKELPQVLYIVPWKEVKKEKGKKKILVLHSLFGDAFDPVTPKNLGQ</sequence>